<evidence type="ECO:0000313" key="2">
    <source>
        <dbReference type="Proteomes" id="UP000016504"/>
    </source>
</evidence>
<dbReference type="Gene3D" id="2.40.50.140">
    <property type="entry name" value="Nucleic acid-binding proteins"/>
    <property type="match status" value="1"/>
</dbReference>
<evidence type="ECO:0000313" key="1">
    <source>
        <dbReference type="EMBL" id="ERH61518.1"/>
    </source>
</evidence>
<organism evidence="1 2">
    <name type="scientific">Pseudomonas simiae</name>
    <dbReference type="NCBI Taxonomy" id="321846"/>
    <lineage>
        <taxon>Bacteria</taxon>
        <taxon>Pseudomonadati</taxon>
        <taxon>Pseudomonadota</taxon>
        <taxon>Gammaproteobacteria</taxon>
        <taxon>Pseudomonadales</taxon>
        <taxon>Pseudomonadaceae</taxon>
        <taxon>Pseudomonas</taxon>
    </lineage>
</organism>
<dbReference type="EMBL" id="AVQG01000001">
    <property type="protein sequence ID" value="ERH61518.1"/>
    <property type="molecule type" value="Genomic_DNA"/>
</dbReference>
<comment type="caution">
    <text evidence="1">The sequence shown here is derived from an EMBL/GenBank/DDBJ whole genome shotgun (WGS) entry which is preliminary data.</text>
</comment>
<dbReference type="AlphaFoldDB" id="U1UYZ3"/>
<protein>
    <submittedName>
        <fullName evidence="1">DNA-binding protein</fullName>
    </submittedName>
</protein>
<dbReference type="InterPro" id="IPR012340">
    <property type="entry name" value="NA-bd_OB-fold"/>
</dbReference>
<dbReference type="Proteomes" id="UP000016504">
    <property type="component" value="Unassembled WGS sequence"/>
</dbReference>
<accession>A0A1I0VPB7</accession>
<accession>U1UYZ3</accession>
<reference evidence="1 2" key="1">
    <citation type="submission" date="2013-08" db="EMBL/GenBank/DDBJ databases">
        <title>Biodegradation of aromatic compounds in biofilm forming Pseudomonas isolated from sewage sludge.</title>
        <authorList>
            <person name="Qureshi A."/>
            <person name="Ghosh S."/>
            <person name="Khardenavis A.A."/>
            <person name="Kapley A."/>
            <person name="Purohit H.J."/>
        </authorList>
    </citation>
    <scope>NUCLEOTIDE SEQUENCE [LARGE SCALE GENOMIC DNA]</scope>
    <source>
        <strain evidence="1 2">EGD-AQ6</strain>
    </source>
</reference>
<proteinExistence type="predicted"/>
<gene>
    <name evidence="1" type="ORF">O204_01055</name>
</gene>
<name>U1UYZ3_9PSED</name>
<dbReference type="SUPFAM" id="SSF50249">
    <property type="entry name" value="Nucleic acid-binding proteins"/>
    <property type="match status" value="1"/>
</dbReference>
<keyword evidence="1" id="KW-0238">DNA-binding</keyword>
<sequence length="76" mass="8503">MQGEVVLKVFRGTVKSYDRKTGKGWIALEGEDDVQVDLFGSRGIWLAVGQQVEFRMIHRPCGVYALDATVVPHVLE</sequence>
<dbReference type="GO" id="GO:0003677">
    <property type="term" value="F:DNA binding"/>
    <property type="evidence" value="ECO:0007669"/>
    <property type="project" value="UniProtKB-KW"/>
</dbReference>